<feature type="non-terminal residue" evidence="12">
    <location>
        <position position="1526"/>
    </location>
</feature>
<feature type="region of interest" description="Disordered" evidence="7">
    <location>
        <begin position="1222"/>
        <end position="1241"/>
    </location>
</feature>
<keyword evidence="13" id="KW-1185">Reference proteome</keyword>
<feature type="domain" description="CSC1/OSCA1-like N-terminal transmembrane" evidence="10">
    <location>
        <begin position="93"/>
        <end position="242"/>
    </location>
</feature>
<dbReference type="OrthoDB" id="1689567at2759"/>
<feature type="transmembrane region" description="Helical" evidence="8">
    <location>
        <begin position="701"/>
        <end position="720"/>
    </location>
</feature>
<comment type="similarity">
    <text evidence="2">Belongs to the CSC1 (TC 1.A.17) family.</text>
</comment>
<dbReference type="Pfam" id="PF13967">
    <property type="entry name" value="RSN1_TM"/>
    <property type="match status" value="1"/>
</dbReference>
<organism evidence="12 13">
    <name type="scientific">Meira miltonrushii</name>
    <dbReference type="NCBI Taxonomy" id="1280837"/>
    <lineage>
        <taxon>Eukaryota</taxon>
        <taxon>Fungi</taxon>
        <taxon>Dikarya</taxon>
        <taxon>Basidiomycota</taxon>
        <taxon>Ustilaginomycotina</taxon>
        <taxon>Exobasidiomycetes</taxon>
        <taxon>Exobasidiales</taxon>
        <taxon>Brachybasidiaceae</taxon>
        <taxon>Meira</taxon>
    </lineage>
</organism>
<evidence type="ECO:0000313" key="13">
    <source>
        <dbReference type="Proteomes" id="UP000245771"/>
    </source>
</evidence>
<feature type="compositionally biased region" description="Polar residues" evidence="7">
    <location>
        <begin position="388"/>
        <end position="408"/>
    </location>
</feature>
<dbReference type="InParanoid" id="A0A316V759"/>
<accession>A0A316V759</accession>
<dbReference type="Pfam" id="PF02714">
    <property type="entry name" value="RSN1_7TM"/>
    <property type="match status" value="1"/>
</dbReference>
<feature type="compositionally biased region" description="Basic residues" evidence="7">
    <location>
        <begin position="1285"/>
        <end position="1301"/>
    </location>
</feature>
<feature type="domain" description="CSC1/OSCA1-like 7TM region" evidence="9">
    <location>
        <begin position="705"/>
        <end position="976"/>
    </location>
</feature>
<dbReference type="EMBL" id="KZ819605">
    <property type="protein sequence ID" value="PWN32848.1"/>
    <property type="molecule type" value="Genomic_DNA"/>
</dbReference>
<feature type="region of interest" description="Disordered" evidence="7">
    <location>
        <begin position="488"/>
        <end position="535"/>
    </location>
</feature>
<name>A0A316V759_9BASI</name>
<dbReference type="PANTHER" id="PTHR13018">
    <property type="entry name" value="PROBABLE MEMBRANE PROTEIN DUF221-RELATED"/>
    <property type="match status" value="1"/>
</dbReference>
<dbReference type="Proteomes" id="UP000245771">
    <property type="component" value="Unassembled WGS sequence"/>
</dbReference>
<proteinExistence type="inferred from homology"/>
<dbReference type="RefSeq" id="XP_025353150.1">
    <property type="nucleotide sequence ID" value="XM_025495923.1"/>
</dbReference>
<dbReference type="STRING" id="1280837.A0A316V759"/>
<feature type="transmembrane region" description="Helical" evidence="8">
    <location>
        <begin position="847"/>
        <end position="876"/>
    </location>
</feature>
<reference evidence="12 13" key="1">
    <citation type="journal article" date="2018" name="Mol. Biol. Evol.">
        <title>Broad Genomic Sampling Reveals a Smut Pathogenic Ancestry of the Fungal Clade Ustilaginomycotina.</title>
        <authorList>
            <person name="Kijpornyongpan T."/>
            <person name="Mondo S.J."/>
            <person name="Barry K."/>
            <person name="Sandor L."/>
            <person name="Lee J."/>
            <person name="Lipzen A."/>
            <person name="Pangilinan J."/>
            <person name="LaButti K."/>
            <person name="Hainaut M."/>
            <person name="Henrissat B."/>
            <person name="Grigoriev I.V."/>
            <person name="Spatafora J.W."/>
            <person name="Aime M.C."/>
        </authorList>
    </citation>
    <scope>NUCLEOTIDE SEQUENCE [LARGE SCALE GENOMIC DNA]</scope>
    <source>
        <strain evidence="12 13">MCA 3882</strain>
    </source>
</reference>
<feature type="domain" description="CSC1/OSCA1-like cytosolic" evidence="11">
    <location>
        <begin position="438"/>
        <end position="690"/>
    </location>
</feature>
<keyword evidence="5 8" id="KW-1133">Transmembrane helix</keyword>
<feature type="transmembrane region" description="Helical" evidence="8">
    <location>
        <begin position="800"/>
        <end position="827"/>
    </location>
</feature>
<evidence type="ECO:0000256" key="6">
    <source>
        <dbReference type="ARBA" id="ARBA00023136"/>
    </source>
</evidence>
<feature type="transmembrane region" description="Helical" evidence="8">
    <location>
        <begin position="222"/>
        <end position="244"/>
    </location>
</feature>
<keyword evidence="3" id="KW-0813">Transport</keyword>
<evidence type="ECO:0008006" key="14">
    <source>
        <dbReference type="Google" id="ProtNLM"/>
    </source>
</evidence>
<feature type="transmembrane region" description="Helical" evidence="8">
    <location>
        <begin position="20"/>
        <end position="37"/>
    </location>
</feature>
<feature type="transmembrane region" description="Helical" evidence="8">
    <location>
        <begin position="148"/>
        <end position="170"/>
    </location>
</feature>
<feature type="compositionally biased region" description="Gly residues" evidence="7">
    <location>
        <begin position="495"/>
        <end position="505"/>
    </location>
</feature>
<feature type="compositionally biased region" description="Low complexity" evidence="7">
    <location>
        <begin position="414"/>
        <end position="423"/>
    </location>
</feature>
<feature type="transmembrane region" description="Helical" evidence="8">
    <location>
        <begin position="755"/>
        <end position="779"/>
    </location>
</feature>
<dbReference type="GO" id="GO:0005227">
    <property type="term" value="F:calcium-activated cation channel activity"/>
    <property type="evidence" value="ECO:0007669"/>
    <property type="project" value="InterPro"/>
</dbReference>
<evidence type="ECO:0000259" key="10">
    <source>
        <dbReference type="Pfam" id="PF13967"/>
    </source>
</evidence>
<feature type="transmembrane region" description="Helical" evidence="8">
    <location>
        <begin position="921"/>
        <end position="939"/>
    </location>
</feature>
<comment type="subcellular location">
    <subcellularLocation>
        <location evidence="1">Membrane</location>
        <topology evidence="1">Multi-pass membrane protein</topology>
    </subcellularLocation>
</comment>
<feature type="region of interest" description="Disordered" evidence="7">
    <location>
        <begin position="59"/>
        <end position="78"/>
    </location>
</feature>
<feature type="compositionally biased region" description="Acidic residues" evidence="7">
    <location>
        <begin position="1358"/>
        <end position="1372"/>
    </location>
</feature>
<evidence type="ECO:0000256" key="3">
    <source>
        <dbReference type="ARBA" id="ARBA00022448"/>
    </source>
</evidence>
<protein>
    <recommendedName>
        <fullName evidence="14">DUF221-domain-containing protein</fullName>
    </recommendedName>
</protein>
<feature type="compositionally biased region" description="Polar residues" evidence="7">
    <location>
        <begin position="1337"/>
        <end position="1346"/>
    </location>
</feature>
<dbReference type="InterPro" id="IPR003864">
    <property type="entry name" value="CSC1/OSCA1-like_7TM"/>
</dbReference>
<feature type="region of interest" description="Disordered" evidence="7">
    <location>
        <begin position="359"/>
        <end position="436"/>
    </location>
</feature>
<dbReference type="GeneID" id="37017704"/>
<dbReference type="PANTHER" id="PTHR13018:SF139">
    <property type="entry name" value="PHOSPHATE METABOLISM PROTEIN 7"/>
    <property type="match status" value="1"/>
</dbReference>
<feature type="compositionally biased region" description="Basic and acidic residues" evidence="7">
    <location>
        <begin position="1327"/>
        <end position="1336"/>
    </location>
</feature>
<gene>
    <name evidence="12" type="ORF">FA14DRAFT_110789</name>
</gene>
<evidence type="ECO:0000256" key="7">
    <source>
        <dbReference type="SAM" id="MobiDB-lite"/>
    </source>
</evidence>
<evidence type="ECO:0000256" key="2">
    <source>
        <dbReference type="ARBA" id="ARBA00007779"/>
    </source>
</evidence>
<feature type="region of interest" description="Disordered" evidence="7">
    <location>
        <begin position="1327"/>
        <end position="1390"/>
    </location>
</feature>
<evidence type="ECO:0000259" key="11">
    <source>
        <dbReference type="Pfam" id="PF14703"/>
    </source>
</evidence>
<evidence type="ECO:0000256" key="8">
    <source>
        <dbReference type="SAM" id="Phobius"/>
    </source>
</evidence>
<feature type="transmembrane region" description="Helical" evidence="8">
    <location>
        <begin position="897"/>
        <end position="915"/>
    </location>
</feature>
<evidence type="ECO:0000259" key="9">
    <source>
        <dbReference type="Pfam" id="PF02714"/>
    </source>
</evidence>
<evidence type="ECO:0000256" key="1">
    <source>
        <dbReference type="ARBA" id="ARBA00004141"/>
    </source>
</evidence>
<feature type="compositionally biased region" description="Basic residues" evidence="7">
    <location>
        <begin position="1222"/>
        <end position="1234"/>
    </location>
</feature>
<dbReference type="GO" id="GO:0005886">
    <property type="term" value="C:plasma membrane"/>
    <property type="evidence" value="ECO:0007669"/>
    <property type="project" value="TreeGrafter"/>
</dbReference>
<dbReference type="InterPro" id="IPR032880">
    <property type="entry name" value="CSC1/OSCA1-like_N"/>
</dbReference>
<sequence>MADLYSRNVNTKFSGLTTTVALFGVVGGLAIVGFETLRQMRRLPKTRIAHIWKEDKLERQGGRGGVDPKGDDKGGNSIASREKLTCEDWEMGHLYLARQFHHTTPSPPMWRWPFSWAYQALKFDDWFYATHTGMDTVVYVRFLRACMFWILLQTLTTAPLLLAVHFHFAVESNKAAGQSTSLNDMSQASLSYLVTTTLCKCPDGRAYRNCDHVPNEDGRKLLWIHLILLWYITFTWFYALWWIAKGSIRIRRRWINEIRIKRQEAVEANAKRSAIADDADQPEAVVDARYAPDEHQNDENFAPRHVLEEKHGFGSLVRGDDHDGWRQRTLLVTNLPPTMRDEASIRRYFEEFLRPDDASSILSSEEDEGLERSSTRRKASTDDREQQNAESNEASTGDTAVQTSSSNPDKGESPIEPAAEGPQGPEPDVHPDRHLRSPVQTVVLVRKMNELSSMLSRRQEVLAKLEAAHIKLAQTVMLKVGRNAQSMRSKNAKNGGQGGLNGLGRGYLNRSRLGRKRQQEASEFEDEKGKTNGDVENEAGVKLSETKVKVNELTRKLARFSPNNQGLHKREAQTRGDDEVGGNEMAETVWEALSQVPRELLDPFQPVTRLSSLFRGQKVPTIDYLLTKLNLLTALVTEMRARPPTSYEATSTAFVTFRDPRQARMVWRELKTQIVVKVRLAPEVKDLDWERLMRTSFTGDIVRGVGVNVFFWVFTIVWVIPVSLLTTSLFSVDKLEAIFPVLNTFFKDNPKFEGFVSVTLPTMIVTLLTLLIPELIFQISKRAQGFVTFSALYDQCLCRYWKFIICNVVIFFCIGATTVQSIIFQLGTDNNVLNAVAFSFPTAAPFYISYLILGLGVHTGFELLGFMVPLIQHMGARNASTPRSRAIKTLPRNFNRYYWLPLHILIMSIVFLFALLNPLVIPFALVYSWVALTVFKKNFAYQYFRRFNEKEGVIYYIRLFRFTLDGLLIAQVVLLIFFSVTKQEAAYIALTAVLLPINVGVKLLGTRLWKSQCRALEDEEANALCGIGSSEPMSAGVQRDYVGQSSMYGQAEDHSTYANPLDARASGRYPAIITMPESKSRFANLWNRLHDSFNANGYDRPSYLATQRMHGRGLSAKTVTQAVASAPVNAAKKNMKKSRHLAEATKNVAAVPASGFKLRKQLAVSSTFPAGKSDEEIPISPSDMPLQGGPLIGASARELKNTLDGTEEPMTTVAKMRAASKKHGRISSHHHRRQRSDEAPFLSGYETIATHAPIIGSDNGSISSYGDGEYEEMLSLQRREYAAEHRRRRSHARRSASHGKPSRTFSQRLNLQAGDLRDPLGAHTLDEQEQTDHLESEPNSAVTQSDDLAGKTKLGSDEVYEKDDEDDYEDSMDGGPLVKPHTKVQWDDTPNNHARYNNPFYSVELDPFLWLPRDPMAPVDLCDTIEWHGPALVSSQGGLGRMGEWEEDEDEESECVDEEGGYELEDGASVRSIHSNQIHGNEHIEITGTLAQRIQEAEDLDDTADPAASIPRNLLGDYKRALDENE</sequence>
<dbReference type="Pfam" id="PF14703">
    <property type="entry name" value="PHM7_cyt"/>
    <property type="match status" value="1"/>
</dbReference>
<keyword evidence="4 8" id="KW-0812">Transmembrane</keyword>
<keyword evidence="6 8" id="KW-0472">Membrane</keyword>
<feature type="transmembrane region" description="Helical" evidence="8">
    <location>
        <begin position="959"/>
        <end position="980"/>
    </location>
</feature>
<evidence type="ECO:0000313" key="12">
    <source>
        <dbReference type="EMBL" id="PWN32848.1"/>
    </source>
</evidence>
<evidence type="ECO:0000256" key="4">
    <source>
        <dbReference type="ARBA" id="ARBA00022692"/>
    </source>
</evidence>
<evidence type="ECO:0000256" key="5">
    <source>
        <dbReference type="ARBA" id="ARBA00022989"/>
    </source>
</evidence>
<feature type="region of interest" description="Disordered" evidence="7">
    <location>
        <begin position="1281"/>
        <end position="1309"/>
    </location>
</feature>
<dbReference type="InterPro" id="IPR027815">
    <property type="entry name" value="CSC1/OSCA1-like_cyt"/>
</dbReference>
<feature type="compositionally biased region" description="Basic and acidic residues" evidence="7">
    <location>
        <begin position="370"/>
        <end position="387"/>
    </location>
</feature>
<dbReference type="InterPro" id="IPR045122">
    <property type="entry name" value="Csc1-like"/>
</dbReference>